<name>A0A7J0GYX1_9ERIC</name>
<feature type="region of interest" description="Disordered" evidence="1">
    <location>
        <begin position="1"/>
        <end position="66"/>
    </location>
</feature>
<protein>
    <submittedName>
        <fullName evidence="2">Uncharacterized protein</fullName>
    </submittedName>
</protein>
<proteinExistence type="predicted"/>
<organism evidence="2 3">
    <name type="scientific">Actinidia rufa</name>
    <dbReference type="NCBI Taxonomy" id="165716"/>
    <lineage>
        <taxon>Eukaryota</taxon>
        <taxon>Viridiplantae</taxon>
        <taxon>Streptophyta</taxon>
        <taxon>Embryophyta</taxon>
        <taxon>Tracheophyta</taxon>
        <taxon>Spermatophyta</taxon>
        <taxon>Magnoliopsida</taxon>
        <taxon>eudicotyledons</taxon>
        <taxon>Gunneridae</taxon>
        <taxon>Pentapetalae</taxon>
        <taxon>asterids</taxon>
        <taxon>Ericales</taxon>
        <taxon>Actinidiaceae</taxon>
        <taxon>Actinidia</taxon>
    </lineage>
</organism>
<keyword evidence="3" id="KW-1185">Reference proteome</keyword>
<sequence length="192" mass="21096">MGQETGASVLAHRSSSPAPELSSSLGNRMKEESSFSDRTVEREEETKGDHEDQERKSESRKCGHGWQAFFRKEKARLSYDFTQGLGHQTATLIVEEDTTPKKAEGETVPQEDIGGETKKEEPLVDVSEPGQEDAKTEEPAAEAKPEEPEAEEAKPTEEAAGETKEEEKKEEVKEEPAAPAIDDKSDAPLVTL</sequence>
<evidence type="ECO:0000313" key="2">
    <source>
        <dbReference type="EMBL" id="GFZ16006.1"/>
    </source>
</evidence>
<dbReference type="AlphaFoldDB" id="A0A7J0GYX1"/>
<comment type="caution">
    <text evidence="2">The sequence shown here is derived from an EMBL/GenBank/DDBJ whole genome shotgun (WGS) entry which is preliminary data.</text>
</comment>
<gene>
    <name evidence="2" type="ORF">Acr_25g0004150</name>
</gene>
<evidence type="ECO:0000256" key="1">
    <source>
        <dbReference type="SAM" id="MobiDB-lite"/>
    </source>
</evidence>
<reference evidence="2 3" key="1">
    <citation type="submission" date="2019-07" db="EMBL/GenBank/DDBJ databases">
        <title>De Novo Assembly of kiwifruit Actinidia rufa.</title>
        <authorList>
            <person name="Sugita-Konishi S."/>
            <person name="Sato K."/>
            <person name="Mori E."/>
            <person name="Abe Y."/>
            <person name="Kisaki G."/>
            <person name="Hamano K."/>
            <person name="Suezawa K."/>
            <person name="Otani M."/>
            <person name="Fukuda T."/>
            <person name="Manabe T."/>
            <person name="Gomi K."/>
            <person name="Tabuchi M."/>
            <person name="Akimitsu K."/>
            <person name="Kataoka I."/>
        </authorList>
    </citation>
    <scope>NUCLEOTIDE SEQUENCE [LARGE SCALE GENOMIC DNA]</scope>
    <source>
        <strain evidence="3">cv. Fuchu</strain>
    </source>
</reference>
<feature type="compositionally biased region" description="Basic and acidic residues" evidence="1">
    <location>
        <begin position="28"/>
        <end position="61"/>
    </location>
</feature>
<feature type="region of interest" description="Disordered" evidence="1">
    <location>
        <begin position="91"/>
        <end position="192"/>
    </location>
</feature>
<feature type="compositionally biased region" description="Low complexity" evidence="1">
    <location>
        <begin position="14"/>
        <end position="25"/>
    </location>
</feature>
<dbReference type="Proteomes" id="UP000585474">
    <property type="component" value="Unassembled WGS sequence"/>
</dbReference>
<feature type="compositionally biased region" description="Basic and acidic residues" evidence="1">
    <location>
        <begin position="132"/>
        <end position="186"/>
    </location>
</feature>
<evidence type="ECO:0000313" key="3">
    <source>
        <dbReference type="Proteomes" id="UP000585474"/>
    </source>
</evidence>
<accession>A0A7J0GYX1</accession>
<dbReference type="EMBL" id="BJWL01000025">
    <property type="protein sequence ID" value="GFZ16006.1"/>
    <property type="molecule type" value="Genomic_DNA"/>
</dbReference>
<dbReference type="OrthoDB" id="1933276at2759"/>